<reference evidence="10 11" key="1">
    <citation type="submission" date="2020-08" db="EMBL/GenBank/DDBJ databases">
        <title>Genomic Encyclopedia of Type Strains, Phase IV (KMG-IV): sequencing the most valuable type-strain genomes for metagenomic binning, comparative biology and taxonomic classification.</title>
        <authorList>
            <person name="Goeker M."/>
        </authorList>
    </citation>
    <scope>NUCLEOTIDE SEQUENCE [LARGE SCALE GENOMIC DNA]</scope>
    <source>
        <strain evidence="10 11">DSM 26575</strain>
    </source>
</reference>
<accession>A0A7W6CR83</accession>
<dbReference type="GO" id="GO:0009307">
    <property type="term" value="P:DNA restriction-modification system"/>
    <property type="evidence" value="ECO:0007669"/>
    <property type="project" value="UniProtKB-KW"/>
</dbReference>
<protein>
    <recommendedName>
        <fullName evidence="8">Cytosine-specific methyltransferase</fullName>
        <ecNumber evidence="8">2.1.1.37</ecNumber>
    </recommendedName>
</protein>
<dbReference type="GO" id="GO:0032259">
    <property type="term" value="P:methylation"/>
    <property type="evidence" value="ECO:0007669"/>
    <property type="project" value="UniProtKB-KW"/>
</dbReference>
<keyword evidence="4" id="KW-0680">Restriction system</keyword>
<dbReference type="InterPro" id="IPR001525">
    <property type="entry name" value="C5_MeTfrase"/>
</dbReference>
<evidence type="ECO:0000256" key="8">
    <source>
        <dbReference type="RuleBase" id="RU000417"/>
    </source>
</evidence>
<dbReference type="AlphaFoldDB" id="A0A7W6CR83"/>
<dbReference type="GO" id="GO:0003886">
    <property type="term" value="F:DNA (cytosine-5-)-methyltransferase activity"/>
    <property type="evidence" value="ECO:0007669"/>
    <property type="project" value="UniProtKB-EC"/>
</dbReference>
<dbReference type="InterPro" id="IPR018117">
    <property type="entry name" value="C5_DNA_meth_AS"/>
</dbReference>
<dbReference type="PRINTS" id="PR00105">
    <property type="entry name" value="C5METTRFRASE"/>
</dbReference>
<feature type="region of interest" description="Disordered" evidence="9">
    <location>
        <begin position="207"/>
        <end position="226"/>
    </location>
</feature>
<dbReference type="Proteomes" id="UP000582090">
    <property type="component" value="Unassembled WGS sequence"/>
</dbReference>
<dbReference type="InterPro" id="IPR050390">
    <property type="entry name" value="C5-Methyltransferase"/>
</dbReference>
<dbReference type="EC" id="2.1.1.37" evidence="8"/>
<evidence type="ECO:0000313" key="11">
    <source>
        <dbReference type="Proteomes" id="UP000582090"/>
    </source>
</evidence>
<dbReference type="PANTHER" id="PTHR10629:SF52">
    <property type="entry name" value="DNA (CYTOSINE-5)-METHYLTRANSFERASE 1"/>
    <property type="match status" value="1"/>
</dbReference>
<gene>
    <name evidence="10" type="ORF">GGQ67_003407</name>
</gene>
<evidence type="ECO:0000313" key="10">
    <source>
        <dbReference type="EMBL" id="MBB3965732.1"/>
    </source>
</evidence>
<dbReference type="NCBIfam" id="TIGR00675">
    <property type="entry name" value="dcm"/>
    <property type="match status" value="1"/>
</dbReference>
<keyword evidence="2 6" id="KW-0808">Transferase</keyword>
<evidence type="ECO:0000256" key="2">
    <source>
        <dbReference type="ARBA" id="ARBA00022679"/>
    </source>
</evidence>
<comment type="similarity">
    <text evidence="6 7">Belongs to the class I-like SAM-binding methyltransferase superfamily. C5-methyltransferase family.</text>
</comment>
<dbReference type="RefSeq" id="WP_183901275.1">
    <property type="nucleotide sequence ID" value="NZ_JACIDW010000011.1"/>
</dbReference>
<dbReference type="InterPro" id="IPR029063">
    <property type="entry name" value="SAM-dependent_MTases_sf"/>
</dbReference>
<dbReference type="EMBL" id="JACIDW010000011">
    <property type="protein sequence ID" value="MBB3965732.1"/>
    <property type="molecule type" value="Genomic_DNA"/>
</dbReference>
<evidence type="ECO:0000256" key="3">
    <source>
        <dbReference type="ARBA" id="ARBA00022691"/>
    </source>
</evidence>
<evidence type="ECO:0000256" key="9">
    <source>
        <dbReference type="SAM" id="MobiDB-lite"/>
    </source>
</evidence>
<keyword evidence="3 6" id="KW-0949">S-adenosyl-L-methionine</keyword>
<comment type="catalytic activity">
    <reaction evidence="5 8">
        <text>a 2'-deoxycytidine in DNA + S-adenosyl-L-methionine = a 5-methyl-2'-deoxycytidine in DNA + S-adenosyl-L-homocysteine + H(+)</text>
        <dbReference type="Rhea" id="RHEA:13681"/>
        <dbReference type="Rhea" id="RHEA-COMP:11369"/>
        <dbReference type="Rhea" id="RHEA-COMP:11370"/>
        <dbReference type="ChEBI" id="CHEBI:15378"/>
        <dbReference type="ChEBI" id="CHEBI:57856"/>
        <dbReference type="ChEBI" id="CHEBI:59789"/>
        <dbReference type="ChEBI" id="CHEBI:85452"/>
        <dbReference type="ChEBI" id="CHEBI:85454"/>
        <dbReference type="EC" id="2.1.1.37"/>
    </reaction>
</comment>
<name>A0A7W6CR83_9HYPH</name>
<dbReference type="Gene3D" id="3.40.50.150">
    <property type="entry name" value="Vaccinia Virus protein VP39"/>
    <property type="match status" value="1"/>
</dbReference>
<dbReference type="PROSITE" id="PS51679">
    <property type="entry name" value="SAM_MT_C5"/>
    <property type="match status" value="1"/>
</dbReference>
<keyword evidence="1 6" id="KW-0489">Methyltransferase</keyword>
<sequence>MKAFELFAGAGGMSLGLKNAGFELVGAFDAWKLATENYNTNVGPHAEVFDLKDVAGAVVEIARRSPDIIVGGPPCQDYSLAGKREEQANASLTKSFSMIVSGVRPEWFLMENVIQVLTSDTWMVAKEVLKVAGFGISILKADCSFYGVPQSRRRCFVVGRRGECDGFLDKALERAASDRPMTLRDLFGAAVPEALYFPARMPSKRSVWGPDEPAPTIRSSSLRPVPANYMPHDEDAALIENGYVYTRPFRGGRGVRSVDEPMSTITRTSFERPTGRYLNAQNEKDPVSAADTAVLTLSQISRIQGFPADWRWLAKSKRDICQMIANAVPAPVAARLGKVIMDWHRGESGAEIIDGFVDWVVLKGRSRSSGYNVKSSLRRARKLLGNRIFDNVEMEIAALQQLAGFVSLPVASKSDIRQALRLYTAFLNETPKVKKKGRLRKTPAGNDNLSAALVDVDDTDADFGT</sequence>
<evidence type="ECO:0000256" key="7">
    <source>
        <dbReference type="RuleBase" id="RU000416"/>
    </source>
</evidence>
<dbReference type="PANTHER" id="PTHR10629">
    <property type="entry name" value="CYTOSINE-SPECIFIC METHYLTRANSFERASE"/>
    <property type="match status" value="1"/>
</dbReference>
<dbReference type="Gene3D" id="3.90.120.10">
    <property type="entry name" value="DNA Methylase, subunit A, domain 2"/>
    <property type="match status" value="1"/>
</dbReference>
<comment type="caution">
    <text evidence="10">The sequence shown here is derived from an EMBL/GenBank/DDBJ whole genome shotgun (WGS) entry which is preliminary data.</text>
</comment>
<dbReference type="PROSITE" id="PS00094">
    <property type="entry name" value="C5_MTASE_1"/>
    <property type="match status" value="1"/>
</dbReference>
<evidence type="ECO:0000256" key="4">
    <source>
        <dbReference type="ARBA" id="ARBA00022747"/>
    </source>
</evidence>
<evidence type="ECO:0000256" key="6">
    <source>
        <dbReference type="PROSITE-ProRule" id="PRU01016"/>
    </source>
</evidence>
<dbReference type="SUPFAM" id="SSF53335">
    <property type="entry name" value="S-adenosyl-L-methionine-dependent methyltransferases"/>
    <property type="match status" value="1"/>
</dbReference>
<dbReference type="Pfam" id="PF00145">
    <property type="entry name" value="DNA_methylase"/>
    <property type="match status" value="1"/>
</dbReference>
<proteinExistence type="inferred from homology"/>
<keyword evidence="11" id="KW-1185">Reference proteome</keyword>
<evidence type="ECO:0000256" key="1">
    <source>
        <dbReference type="ARBA" id="ARBA00022603"/>
    </source>
</evidence>
<organism evidence="10 11">
    <name type="scientific">Rhizobium metallidurans</name>
    <dbReference type="NCBI Taxonomy" id="1265931"/>
    <lineage>
        <taxon>Bacteria</taxon>
        <taxon>Pseudomonadati</taxon>
        <taxon>Pseudomonadota</taxon>
        <taxon>Alphaproteobacteria</taxon>
        <taxon>Hyphomicrobiales</taxon>
        <taxon>Rhizobiaceae</taxon>
        <taxon>Rhizobium/Agrobacterium group</taxon>
        <taxon>Rhizobium</taxon>
    </lineage>
</organism>
<feature type="active site" evidence="6">
    <location>
        <position position="75"/>
    </location>
</feature>
<evidence type="ECO:0000256" key="5">
    <source>
        <dbReference type="ARBA" id="ARBA00047422"/>
    </source>
</evidence>